<dbReference type="PANTHER" id="PTHR11669">
    <property type="entry name" value="REPLICATION FACTOR C / DNA POLYMERASE III GAMMA-TAU SUBUNIT"/>
    <property type="match status" value="1"/>
</dbReference>
<organism evidence="2 3">
    <name type="scientific">Pontivivens insulae</name>
    <dbReference type="NCBI Taxonomy" id="1639689"/>
    <lineage>
        <taxon>Bacteria</taxon>
        <taxon>Pseudomonadati</taxon>
        <taxon>Pseudomonadota</taxon>
        <taxon>Alphaproteobacteria</taxon>
        <taxon>Rhodobacterales</taxon>
        <taxon>Paracoccaceae</taxon>
        <taxon>Pontivivens</taxon>
    </lineage>
</organism>
<dbReference type="EC" id="2.7.7.7" evidence="2"/>
<dbReference type="Proteomes" id="UP000244932">
    <property type="component" value="Unassembled WGS sequence"/>
</dbReference>
<dbReference type="SUPFAM" id="SSF52540">
    <property type="entry name" value="P-loop containing nucleoside triphosphate hydrolases"/>
    <property type="match status" value="1"/>
</dbReference>
<keyword evidence="2" id="KW-0808">Transferase</keyword>
<sequence length="376" mass="40349">MSDDALPEPDRIEGVPHPRHTASLHGHGSQEAEFLAAHHSGKLHHAWMLTGPRGVGKATLAWRIARWLIAQPADAGPALFGAEETPPADTLYLDAEYPVFRRVAALSEPRVTVLRRPYDDKAKRLKTAITVDEVRKLKSFFAMSSADGGWRVAIIDAMDELNVPAQNALLKLLEEPPARVLFLLVTHQPGRLLPTIRSRCRTLRLGELAQADLDSAMTDAGAPPGAEAAALASLSAGSVGEAVRVLADEGVTLYANLLTLLSGVPKLDRVGLSRIAESCAGKGAEGRYDLTVRLTFLLLARLARAGATGRVAPTPFEGEAELLARLAPSPESGRAWAELSDQLRARIGHARAVNLDPAQVMLDSFLRIDATARKVA</sequence>
<dbReference type="OrthoDB" id="9811073at2"/>
<protein>
    <submittedName>
        <fullName evidence="2">DNA polymerase III subunit gamma/tau</fullName>
        <ecNumber evidence="2">2.7.7.7</ecNumber>
    </submittedName>
</protein>
<name>A0A2R8AF99_9RHOB</name>
<evidence type="ECO:0000313" key="2">
    <source>
        <dbReference type="EMBL" id="SPF30923.1"/>
    </source>
</evidence>
<feature type="region of interest" description="Disordered" evidence="1">
    <location>
        <begin position="1"/>
        <end position="30"/>
    </location>
</feature>
<dbReference type="Gene3D" id="3.40.50.300">
    <property type="entry name" value="P-loop containing nucleotide triphosphate hydrolases"/>
    <property type="match status" value="1"/>
</dbReference>
<accession>A0A2R8AF99</accession>
<dbReference type="InterPro" id="IPR050238">
    <property type="entry name" value="DNA_Rep/Repair_Clamp_Loader"/>
</dbReference>
<dbReference type="GO" id="GO:0003887">
    <property type="term" value="F:DNA-directed DNA polymerase activity"/>
    <property type="evidence" value="ECO:0007669"/>
    <property type="project" value="UniProtKB-EC"/>
</dbReference>
<dbReference type="AlphaFoldDB" id="A0A2R8AF99"/>
<dbReference type="PANTHER" id="PTHR11669:SF8">
    <property type="entry name" value="DNA POLYMERASE III SUBUNIT DELTA"/>
    <property type="match status" value="1"/>
</dbReference>
<dbReference type="GO" id="GO:0006261">
    <property type="term" value="P:DNA-templated DNA replication"/>
    <property type="evidence" value="ECO:0007669"/>
    <property type="project" value="TreeGrafter"/>
</dbReference>
<proteinExistence type="predicted"/>
<reference evidence="2 3" key="1">
    <citation type="submission" date="2018-03" db="EMBL/GenBank/DDBJ databases">
        <authorList>
            <person name="Keele B.F."/>
        </authorList>
    </citation>
    <scope>NUCLEOTIDE SEQUENCE [LARGE SCALE GENOMIC DNA]</scope>
    <source>
        <strain evidence="2 3">CeCT 8812</strain>
    </source>
</reference>
<dbReference type="Pfam" id="PF13177">
    <property type="entry name" value="DNA_pol3_delta2"/>
    <property type="match status" value="1"/>
</dbReference>
<dbReference type="RefSeq" id="WP_108783611.1">
    <property type="nucleotide sequence ID" value="NZ_OMKW01000004.1"/>
</dbReference>
<dbReference type="GO" id="GO:0009360">
    <property type="term" value="C:DNA polymerase III complex"/>
    <property type="evidence" value="ECO:0007669"/>
    <property type="project" value="TreeGrafter"/>
</dbReference>
<keyword evidence="2" id="KW-0548">Nucleotidyltransferase</keyword>
<dbReference type="EMBL" id="OMKW01000004">
    <property type="protein sequence ID" value="SPF30923.1"/>
    <property type="molecule type" value="Genomic_DNA"/>
</dbReference>
<gene>
    <name evidence="2" type="primary">dnaX_2</name>
    <name evidence="2" type="ORF">POI8812_03268</name>
</gene>
<dbReference type="NCBIfam" id="NF005677">
    <property type="entry name" value="PRK07471.1"/>
    <property type="match status" value="1"/>
</dbReference>
<evidence type="ECO:0000313" key="3">
    <source>
        <dbReference type="Proteomes" id="UP000244932"/>
    </source>
</evidence>
<keyword evidence="3" id="KW-1185">Reference proteome</keyword>
<dbReference type="InterPro" id="IPR027417">
    <property type="entry name" value="P-loop_NTPase"/>
</dbReference>
<evidence type="ECO:0000256" key="1">
    <source>
        <dbReference type="SAM" id="MobiDB-lite"/>
    </source>
</evidence>